<feature type="region of interest" description="Disordered" evidence="1">
    <location>
        <begin position="418"/>
        <end position="497"/>
    </location>
</feature>
<dbReference type="AlphaFoldDB" id="A0A4S4DF83"/>
<dbReference type="InterPro" id="IPR038745">
    <property type="entry name" value="AT4G37440-like"/>
</dbReference>
<evidence type="ECO:0000313" key="2">
    <source>
        <dbReference type="EMBL" id="THG01382.1"/>
    </source>
</evidence>
<evidence type="ECO:0000313" key="3">
    <source>
        <dbReference type="Proteomes" id="UP000306102"/>
    </source>
</evidence>
<keyword evidence="3" id="KW-1185">Reference proteome</keyword>
<dbReference type="PANTHER" id="PTHR34057:SF10">
    <property type="entry name" value="TRANSPOSASE, PTTA_EN_SPM, PLANT"/>
    <property type="match status" value="1"/>
</dbReference>
<proteinExistence type="predicted"/>
<sequence length="536" mass="60465">MGPDLELKGRSDIVMEASASGNKETAGVMKEPEDKYVRCASNYEDNTFEMEVLMDEQTGRADRSQDVEVNIVDCTASGDIGLVKAEFQDATENSSSFDDTMLSDAEVESELHGDPSSPAMRFNGYSEPFRMRKKRLTPHWRTHIQPLMWRCKWVELQIKKFESQAMKYDRELAKHNRRKQSEFENSVLEGFCAKSRPFFGPSRRKEVMKRKRRKRVEDTVDIASYMSHHNLFSYYESKRSAADTALLDDDKSSQVICKEKINGNNEIGVNDELSSLERDGDSSLEQVLWKIGIVESQVSQMKTRLHKIMSENATKFSSTDELNMLAPCNALTSSSRKPASPHNNGDIMPVGSSYIATQLIPEYDMGDPVMRESAASSHGEVNHVPDIIESTDQPEVGGSSKNTGDGILIYNRRAKRETNNTKEVNIQPIEKPQVPKEEQDSSIPPFHDLEADLPDDDQPTPKIRSISKLTATKNKRKRGRRKAGTRNLLQPRTRESEVDGRLGLVGELVILRLHGYLFNASCKQYHAATFSVAMTV</sequence>
<dbReference type="PANTHER" id="PTHR34057">
    <property type="entry name" value="ELONGATION FACTOR"/>
    <property type="match status" value="1"/>
</dbReference>
<organism evidence="2 3">
    <name type="scientific">Camellia sinensis var. sinensis</name>
    <name type="common">China tea</name>
    <dbReference type="NCBI Taxonomy" id="542762"/>
    <lineage>
        <taxon>Eukaryota</taxon>
        <taxon>Viridiplantae</taxon>
        <taxon>Streptophyta</taxon>
        <taxon>Embryophyta</taxon>
        <taxon>Tracheophyta</taxon>
        <taxon>Spermatophyta</taxon>
        <taxon>Magnoliopsida</taxon>
        <taxon>eudicotyledons</taxon>
        <taxon>Gunneridae</taxon>
        <taxon>Pentapetalae</taxon>
        <taxon>asterids</taxon>
        <taxon>Ericales</taxon>
        <taxon>Theaceae</taxon>
        <taxon>Camellia</taxon>
    </lineage>
</organism>
<reference evidence="2 3" key="1">
    <citation type="journal article" date="2018" name="Proc. Natl. Acad. Sci. U.S.A.">
        <title>Draft genome sequence of Camellia sinensis var. sinensis provides insights into the evolution of the tea genome and tea quality.</title>
        <authorList>
            <person name="Wei C."/>
            <person name="Yang H."/>
            <person name="Wang S."/>
            <person name="Zhao J."/>
            <person name="Liu C."/>
            <person name="Gao L."/>
            <person name="Xia E."/>
            <person name="Lu Y."/>
            <person name="Tai Y."/>
            <person name="She G."/>
            <person name="Sun J."/>
            <person name="Cao H."/>
            <person name="Tong W."/>
            <person name="Gao Q."/>
            <person name="Li Y."/>
            <person name="Deng W."/>
            <person name="Jiang X."/>
            <person name="Wang W."/>
            <person name="Chen Q."/>
            <person name="Zhang S."/>
            <person name="Li H."/>
            <person name="Wu J."/>
            <person name="Wang P."/>
            <person name="Li P."/>
            <person name="Shi C."/>
            <person name="Zheng F."/>
            <person name="Jian J."/>
            <person name="Huang B."/>
            <person name="Shan D."/>
            <person name="Shi M."/>
            <person name="Fang C."/>
            <person name="Yue Y."/>
            <person name="Li F."/>
            <person name="Li D."/>
            <person name="Wei S."/>
            <person name="Han B."/>
            <person name="Jiang C."/>
            <person name="Yin Y."/>
            <person name="Xia T."/>
            <person name="Zhang Z."/>
            <person name="Bennetzen J.L."/>
            <person name="Zhao S."/>
            <person name="Wan X."/>
        </authorList>
    </citation>
    <scope>NUCLEOTIDE SEQUENCE [LARGE SCALE GENOMIC DNA]</scope>
    <source>
        <strain evidence="3">cv. Shuchazao</strain>
        <tissue evidence="2">Leaf</tissue>
    </source>
</reference>
<dbReference type="STRING" id="542762.A0A4S4DF83"/>
<name>A0A4S4DF83_CAMSN</name>
<protein>
    <submittedName>
        <fullName evidence="2">Uncharacterized protein</fullName>
    </submittedName>
</protein>
<feature type="compositionally biased region" description="Basic residues" evidence="1">
    <location>
        <begin position="473"/>
        <end position="484"/>
    </location>
</feature>
<gene>
    <name evidence="2" type="ORF">TEA_013420</name>
</gene>
<comment type="caution">
    <text evidence="2">The sequence shown here is derived from an EMBL/GenBank/DDBJ whole genome shotgun (WGS) entry which is preliminary data.</text>
</comment>
<evidence type="ECO:0000256" key="1">
    <source>
        <dbReference type="SAM" id="MobiDB-lite"/>
    </source>
</evidence>
<dbReference type="EMBL" id="SDRB02011425">
    <property type="protein sequence ID" value="THG01382.1"/>
    <property type="molecule type" value="Genomic_DNA"/>
</dbReference>
<dbReference type="Proteomes" id="UP000306102">
    <property type="component" value="Unassembled WGS sequence"/>
</dbReference>
<accession>A0A4S4DF83</accession>
<dbReference type="CDD" id="cd11650">
    <property type="entry name" value="AT4G37440_like"/>
    <property type="match status" value="1"/>
</dbReference>